<accession>A0ABU3H0F8</accession>
<dbReference type="RefSeq" id="WP_311953378.1">
    <property type="nucleotide sequence ID" value="NZ_JAVLVU010000001.1"/>
</dbReference>
<keyword evidence="2" id="KW-1185">Reference proteome</keyword>
<evidence type="ECO:0000313" key="1">
    <source>
        <dbReference type="EMBL" id="MDT3405171.1"/>
    </source>
</evidence>
<protein>
    <recommendedName>
        <fullName evidence="3">Alpha-1,2-fucosyltransferase</fullName>
    </recommendedName>
</protein>
<reference evidence="2" key="1">
    <citation type="submission" date="2023-07" db="EMBL/GenBank/DDBJ databases">
        <title>Functional and genomic diversity of the sorghum phyllosphere microbiome.</title>
        <authorList>
            <person name="Shade A."/>
        </authorList>
    </citation>
    <scope>NUCLEOTIDE SEQUENCE [LARGE SCALE GENOMIC DNA]</scope>
    <source>
        <strain evidence="2">SORGH_AS_0422</strain>
    </source>
</reference>
<dbReference type="Proteomes" id="UP001258315">
    <property type="component" value="Unassembled WGS sequence"/>
</dbReference>
<dbReference type="Gene3D" id="3.40.50.11350">
    <property type="match status" value="1"/>
</dbReference>
<dbReference type="EMBL" id="JAVLVU010000001">
    <property type="protein sequence ID" value="MDT3405171.1"/>
    <property type="molecule type" value="Genomic_DNA"/>
</dbReference>
<proteinExistence type="predicted"/>
<organism evidence="1 2">
    <name type="scientific">Mucilaginibacter terrae</name>
    <dbReference type="NCBI Taxonomy" id="1955052"/>
    <lineage>
        <taxon>Bacteria</taxon>
        <taxon>Pseudomonadati</taxon>
        <taxon>Bacteroidota</taxon>
        <taxon>Sphingobacteriia</taxon>
        <taxon>Sphingobacteriales</taxon>
        <taxon>Sphingobacteriaceae</taxon>
        <taxon>Mucilaginibacter</taxon>
    </lineage>
</organism>
<comment type="caution">
    <text evidence="1">The sequence shown here is derived from an EMBL/GenBank/DDBJ whole genome shotgun (WGS) entry which is preliminary data.</text>
</comment>
<name>A0ABU3H0F8_9SPHI</name>
<gene>
    <name evidence="1" type="ORF">QE417_004243</name>
</gene>
<evidence type="ECO:0008006" key="3">
    <source>
        <dbReference type="Google" id="ProtNLM"/>
    </source>
</evidence>
<evidence type="ECO:0000313" key="2">
    <source>
        <dbReference type="Proteomes" id="UP001258315"/>
    </source>
</evidence>
<sequence length="284" mass="32969">MIIVSSKEGQLCNRLFHFSSFIANAIEYKYKLVYPCFDEYEPFFAATSVDNFNGLPISVNILKGGIYNNLIVKYLNKINHKLPFGLVYHDIKDYDERNEIFHLDDPGFQQLVHSKIVIAHGWLYRDENNLRKHKEAIKKLFAPVTIYKNEACEVIANAGAECVIGVHIRRGDYKDFSGGSFYYDDLVYYKRMLELATLMDAMSKQYRFIICSNEKLDMASFGNLPINFEQRHFVTDLYTLAACDYIIGPPSTFSLWASYYGDVPLFMMKNREDEILSLADFKIY</sequence>